<dbReference type="Proteomes" id="UP000595437">
    <property type="component" value="Chromosome 11"/>
</dbReference>
<protein>
    <submittedName>
        <fullName evidence="1">Uncharacterized protein</fullName>
    </submittedName>
</protein>
<accession>A0A7T8H280</accession>
<reference evidence="2" key="1">
    <citation type="submission" date="2021-01" db="EMBL/GenBank/DDBJ databases">
        <title>Caligus Genome Assembly.</title>
        <authorList>
            <person name="Gallardo-Escarate C."/>
        </authorList>
    </citation>
    <scope>NUCLEOTIDE SEQUENCE [LARGE SCALE GENOMIC DNA]</scope>
</reference>
<keyword evidence="2" id="KW-1185">Reference proteome</keyword>
<dbReference type="EMBL" id="CP045900">
    <property type="protein sequence ID" value="QQP42179.1"/>
    <property type="molecule type" value="Genomic_DNA"/>
</dbReference>
<name>A0A7T8H280_CALRO</name>
<evidence type="ECO:0000313" key="2">
    <source>
        <dbReference type="Proteomes" id="UP000595437"/>
    </source>
</evidence>
<feature type="non-terminal residue" evidence="1">
    <location>
        <position position="115"/>
    </location>
</feature>
<proteinExistence type="predicted"/>
<evidence type="ECO:0000313" key="1">
    <source>
        <dbReference type="EMBL" id="QQP42179.1"/>
    </source>
</evidence>
<dbReference type="AlphaFoldDB" id="A0A7T8H280"/>
<sequence>MVGNLQLQIYGRCIKYLDRLKTAVKYTTIQCLTGCHTVSILRTVIKINVPGIENGPNYLIQAILLFGLAGRKKQSSLESKAIEFAVLYSKALIPKRLSIYTEKNAHEIRAIIPGH</sequence>
<organism evidence="1 2">
    <name type="scientific">Caligus rogercresseyi</name>
    <name type="common">Sea louse</name>
    <dbReference type="NCBI Taxonomy" id="217165"/>
    <lineage>
        <taxon>Eukaryota</taxon>
        <taxon>Metazoa</taxon>
        <taxon>Ecdysozoa</taxon>
        <taxon>Arthropoda</taxon>
        <taxon>Crustacea</taxon>
        <taxon>Multicrustacea</taxon>
        <taxon>Hexanauplia</taxon>
        <taxon>Copepoda</taxon>
        <taxon>Siphonostomatoida</taxon>
        <taxon>Caligidae</taxon>
        <taxon>Caligus</taxon>
    </lineage>
</organism>
<gene>
    <name evidence="1" type="ORF">FKW44_016762</name>
</gene>